<feature type="region of interest" description="Disordered" evidence="2">
    <location>
        <begin position="277"/>
        <end position="329"/>
    </location>
</feature>
<feature type="compositionally biased region" description="Polar residues" evidence="2">
    <location>
        <begin position="559"/>
        <end position="578"/>
    </location>
</feature>
<sequence>MGKQQQAPPARRSTAMSAPPPPKRRKKKGRPSLLDLQKRSLRLEQQLQQQQPKGRRSNRRSAGSADEDDDGPASGSGRREKKLRLVMGLHDGSPKQVEKTRKATDGHEGWCSLLCAIYSSGFCRQKNLPGQICTRSRQIPGPQHLCQTKSYCSSSLIGYRSELLCSLSFSSSFSPPGPLIFVCPGLLVSCRKDTYGVFSEPVDPEELPDYHDIVKHPMDFSTIRKKLDKGAYSNLEQFEDDVFLISTNAMCYNSPDTIYYRQARGIQEIAKKDFENLRQDSDASDPEPEPELELEPEPEEPKPQPRRGRPPNKNNAKQKVGKPPTERATADFSGATLATAANIGRHAQADVDLSRRAMDKAMMDMLRASFANRRNEHNWSGERKFERFEECSGFKLSPFSRSFKNCPLKGYRGTWSAKMGKRPILMEDSRRSTYCETQPSNSIYELPVGVQLQQSYSRSLARFAAQLGPVCWEIASRRIERSLAPGTKFGRGWVGDGETPNSFQPPVLAAFSETTTPQDRTAASGEQPCPSMSSPPATEACAGNDRSHLAGSQPDATPYASTSTTQRMSSEALASQQCGSLPQISINRAERTLEMMKGSPNNLHGHPGMQQTANGFNAVPGPMMFPHVAQLVVNQMQTHTAD</sequence>
<dbReference type="GO" id="GO:0003677">
    <property type="term" value="F:DNA binding"/>
    <property type="evidence" value="ECO:0007669"/>
    <property type="project" value="UniProtKB-KW"/>
</dbReference>
<dbReference type="AlphaFoldDB" id="A0A1D6EUH1"/>
<dbReference type="Gene3D" id="1.20.920.10">
    <property type="entry name" value="Bromodomain-like"/>
    <property type="match status" value="1"/>
</dbReference>
<evidence type="ECO:0000313" key="3">
    <source>
        <dbReference type="EMBL" id="ONM23314.1"/>
    </source>
</evidence>
<keyword evidence="3" id="KW-0238">DNA-binding</keyword>
<organism evidence="3">
    <name type="scientific">Zea mays</name>
    <name type="common">Maize</name>
    <dbReference type="NCBI Taxonomy" id="4577"/>
    <lineage>
        <taxon>Eukaryota</taxon>
        <taxon>Viridiplantae</taxon>
        <taxon>Streptophyta</taxon>
        <taxon>Embryophyta</taxon>
        <taxon>Tracheophyta</taxon>
        <taxon>Spermatophyta</taxon>
        <taxon>Magnoliopsida</taxon>
        <taxon>Liliopsida</taxon>
        <taxon>Poales</taxon>
        <taxon>Poaceae</taxon>
        <taxon>PACMAD clade</taxon>
        <taxon>Panicoideae</taxon>
        <taxon>Andropogonodae</taxon>
        <taxon>Andropogoneae</taxon>
        <taxon>Tripsacinae</taxon>
        <taxon>Zea</taxon>
    </lineage>
</organism>
<dbReference type="EMBL" id="CM007648">
    <property type="protein sequence ID" value="ONM23314.1"/>
    <property type="molecule type" value="Genomic_DNA"/>
</dbReference>
<reference evidence="3" key="1">
    <citation type="submission" date="2015-12" db="EMBL/GenBank/DDBJ databases">
        <title>Update maize B73 reference genome by single molecule sequencing technologies.</title>
        <authorList>
            <consortium name="Maize Genome Sequencing Project"/>
            <person name="Ware D."/>
        </authorList>
    </citation>
    <scope>NUCLEOTIDE SEQUENCE [LARGE SCALE GENOMIC DNA]</scope>
    <source>
        <tissue evidence="3">Seedling</tissue>
    </source>
</reference>
<dbReference type="PANTHER" id="PTHR22881">
    <property type="entry name" value="BROMODOMAIN CONTAINING PROTEIN"/>
    <property type="match status" value="1"/>
</dbReference>
<feature type="region of interest" description="Disordered" evidence="2">
    <location>
        <begin position="515"/>
        <end position="578"/>
    </location>
</feature>
<dbReference type="ExpressionAtlas" id="A0A1D6EUH1">
    <property type="expression patterns" value="baseline and differential"/>
</dbReference>
<dbReference type="Pfam" id="PF00439">
    <property type="entry name" value="Bromodomain"/>
    <property type="match status" value="1"/>
</dbReference>
<dbReference type="PRINTS" id="PR00503">
    <property type="entry name" value="BROMODOMAIN"/>
</dbReference>
<dbReference type="SMR" id="A0A1D6EUH1"/>
<dbReference type="IntAct" id="A0A1D6EUH1">
    <property type="interactions" value="3"/>
</dbReference>
<dbReference type="CDD" id="cd04369">
    <property type="entry name" value="Bromodomain"/>
    <property type="match status" value="1"/>
</dbReference>
<dbReference type="InterPro" id="IPR051831">
    <property type="entry name" value="Bromodomain_contain_prot"/>
</dbReference>
<gene>
    <name evidence="3" type="ORF">ZEAMMB73_Zm00001d006295</name>
</gene>
<dbReference type="SUPFAM" id="SSF47370">
    <property type="entry name" value="Bromodomain"/>
    <property type="match status" value="1"/>
</dbReference>
<dbReference type="PANTHER" id="PTHR22881:SF27">
    <property type="entry name" value="BROMODOMAIN CONTAINING 7_9"/>
    <property type="match status" value="1"/>
</dbReference>
<dbReference type="STRING" id="4577.A0A1D6EUH1"/>
<protein>
    <submittedName>
        <fullName evidence="3">DNA-binding bromodomain-containing protein</fullName>
    </submittedName>
</protein>
<keyword evidence="1" id="KW-0103">Bromodomain</keyword>
<proteinExistence type="predicted"/>
<dbReference type="InterPro" id="IPR036427">
    <property type="entry name" value="Bromodomain-like_sf"/>
</dbReference>
<dbReference type="InParanoid" id="A0A1D6EUH1"/>
<dbReference type="InterPro" id="IPR001487">
    <property type="entry name" value="Bromodomain"/>
</dbReference>
<name>A0A1D6EUH1_MAIZE</name>
<feature type="region of interest" description="Disordered" evidence="2">
    <location>
        <begin position="1"/>
        <end position="81"/>
    </location>
</feature>
<accession>A0A1D6EUH1</accession>
<feature type="compositionally biased region" description="Low complexity" evidence="2">
    <location>
        <begin position="43"/>
        <end position="52"/>
    </location>
</feature>
<feature type="region of interest" description="Disordered" evidence="2">
    <location>
        <begin position="486"/>
        <end position="505"/>
    </location>
</feature>
<dbReference type="PROSITE" id="PS50014">
    <property type="entry name" value="BROMODOMAIN_2"/>
    <property type="match status" value="1"/>
</dbReference>
<dbReference type="SMART" id="SM00297">
    <property type="entry name" value="BROMO"/>
    <property type="match status" value="1"/>
</dbReference>
<evidence type="ECO:0000256" key="1">
    <source>
        <dbReference type="ARBA" id="ARBA00023117"/>
    </source>
</evidence>
<feature type="compositionally biased region" description="Acidic residues" evidence="2">
    <location>
        <begin position="282"/>
        <end position="298"/>
    </location>
</feature>
<evidence type="ECO:0000256" key="2">
    <source>
        <dbReference type="SAM" id="MobiDB-lite"/>
    </source>
</evidence>